<evidence type="ECO:0000256" key="2">
    <source>
        <dbReference type="ARBA" id="ARBA00023125"/>
    </source>
</evidence>
<dbReference type="Proteomes" id="UP000000844">
    <property type="component" value="Chromosome"/>
</dbReference>
<dbReference type="PROSITE" id="PS01081">
    <property type="entry name" value="HTH_TETR_1"/>
    <property type="match status" value="1"/>
</dbReference>
<evidence type="ECO:0000313" key="6">
    <source>
        <dbReference type="EMBL" id="ADD44382.1"/>
    </source>
</evidence>
<keyword evidence="2 4" id="KW-0238">DNA-binding</keyword>
<dbReference type="Pfam" id="PF00440">
    <property type="entry name" value="TetR_N"/>
    <property type="match status" value="1"/>
</dbReference>
<dbReference type="HOGENOM" id="CLU_069356_25_3_11"/>
<dbReference type="OrthoDB" id="9796019at2"/>
<organism evidence="6 7">
    <name type="scientific">Stackebrandtia nassauensis (strain DSM 44728 / CIP 108903 / NRRL B-16338 / NBRC 102104 / LLR-40K-21)</name>
    <dbReference type="NCBI Taxonomy" id="446470"/>
    <lineage>
        <taxon>Bacteria</taxon>
        <taxon>Bacillati</taxon>
        <taxon>Actinomycetota</taxon>
        <taxon>Actinomycetes</taxon>
        <taxon>Glycomycetales</taxon>
        <taxon>Glycomycetaceae</taxon>
        <taxon>Stackebrandtia</taxon>
    </lineage>
</organism>
<dbReference type="GO" id="GO:0000976">
    <property type="term" value="F:transcription cis-regulatory region binding"/>
    <property type="evidence" value="ECO:0007669"/>
    <property type="project" value="TreeGrafter"/>
</dbReference>
<dbReference type="GO" id="GO:0003700">
    <property type="term" value="F:DNA-binding transcription factor activity"/>
    <property type="evidence" value="ECO:0007669"/>
    <property type="project" value="TreeGrafter"/>
</dbReference>
<proteinExistence type="predicted"/>
<dbReference type="AlphaFoldDB" id="D3Q7P0"/>
<dbReference type="STRING" id="446470.Snas_4740"/>
<reference evidence="6 7" key="1">
    <citation type="journal article" date="2009" name="Stand. Genomic Sci.">
        <title>Complete genome sequence of Stackebrandtia nassauensis type strain (LLR-40K-21).</title>
        <authorList>
            <person name="Munk C."/>
            <person name="Lapidus A."/>
            <person name="Copeland A."/>
            <person name="Jando M."/>
            <person name="Mayilraj S."/>
            <person name="Glavina Del Rio T."/>
            <person name="Nolan M."/>
            <person name="Chen F."/>
            <person name="Lucas S."/>
            <person name="Tice H."/>
            <person name="Cheng J.F."/>
            <person name="Han C."/>
            <person name="Detter J.C."/>
            <person name="Bruce D."/>
            <person name="Goodwin L."/>
            <person name="Chain P."/>
            <person name="Pitluck S."/>
            <person name="Goker M."/>
            <person name="Ovchinikova G."/>
            <person name="Pati A."/>
            <person name="Ivanova N."/>
            <person name="Mavromatis K."/>
            <person name="Chen A."/>
            <person name="Palaniappan K."/>
            <person name="Land M."/>
            <person name="Hauser L."/>
            <person name="Chang Y.J."/>
            <person name="Jeffries C.D."/>
            <person name="Bristow J."/>
            <person name="Eisen J.A."/>
            <person name="Markowitz V."/>
            <person name="Hugenholtz P."/>
            <person name="Kyrpides N.C."/>
            <person name="Klenk H.P."/>
        </authorList>
    </citation>
    <scope>NUCLEOTIDE SEQUENCE [LARGE SCALE GENOMIC DNA]</scope>
    <source>
        <strain evidence="7">DSM 44728 / CIP 108903 / NRRL B-16338 / NBRC 102104 / LLR-40K-21</strain>
    </source>
</reference>
<feature type="domain" description="HTH tetR-type" evidence="5">
    <location>
        <begin position="12"/>
        <end position="72"/>
    </location>
</feature>
<dbReference type="Gene3D" id="1.10.357.10">
    <property type="entry name" value="Tetracycline Repressor, domain 2"/>
    <property type="match status" value="1"/>
</dbReference>
<keyword evidence="1" id="KW-0805">Transcription regulation</keyword>
<dbReference type="KEGG" id="sna:Snas_4740"/>
<dbReference type="SUPFAM" id="SSF46689">
    <property type="entry name" value="Homeodomain-like"/>
    <property type="match status" value="1"/>
</dbReference>
<dbReference type="InterPro" id="IPR009057">
    <property type="entry name" value="Homeodomain-like_sf"/>
</dbReference>
<evidence type="ECO:0000313" key="7">
    <source>
        <dbReference type="Proteomes" id="UP000000844"/>
    </source>
</evidence>
<dbReference type="InterPro" id="IPR050109">
    <property type="entry name" value="HTH-type_TetR-like_transc_reg"/>
</dbReference>
<dbReference type="InterPro" id="IPR011075">
    <property type="entry name" value="TetR_C"/>
</dbReference>
<dbReference type="eggNOG" id="COG1309">
    <property type="taxonomic scope" value="Bacteria"/>
</dbReference>
<dbReference type="InterPro" id="IPR001647">
    <property type="entry name" value="HTH_TetR"/>
</dbReference>
<dbReference type="InterPro" id="IPR036271">
    <property type="entry name" value="Tet_transcr_reg_TetR-rel_C_sf"/>
</dbReference>
<gene>
    <name evidence="6" type="ordered locus">Snas_4740</name>
</gene>
<dbReference type="SUPFAM" id="SSF48498">
    <property type="entry name" value="Tetracyclin repressor-like, C-terminal domain"/>
    <property type="match status" value="1"/>
</dbReference>
<dbReference type="InterPro" id="IPR023772">
    <property type="entry name" value="DNA-bd_HTH_TetR-type_CS"/>
</dbReference>
<accession>D3Q7P0</accession>
<sequence length="196" mass="21398">MSESAKSRRRGAELVNAIHEAAIDELNEVGIGRLTMEGIARRSGAAKTSLYRRWPDTHALLIEALRERMPQETPSPGADDLRGDLIAALQLLCDWMMTPAARAVSAIVAGSGAHPEFTKRVFEEVFEAKGSRFTLTVLRHYADRGEIDPERVTPVVADIGEALVFKFSMDRFAMPAESDLAAIVDEAILPALGLGR</sequence>
<evidence type="ECO:0000256" key="3">
    <source>
        <dbReference type="ARBA" id="ARBA00023163"/>
    </source>
</evidence>
<dbReference type="RefSeq" id="WP_013019953.1">
    <property type="nucleotide sequence ID" value="NC_013947.1"/>
</dbReference>
<dbReference type="EMBL" id="CP001778">
    <property type="protein sequence ID" value="ADD44382.1"/>
    <property type="molecule type" value="Genomic_DNA"/>
</dbReference>
<dbReference type="Pfam" id="PF16859">
    <property type="entry name" value="TetR_C_11"/>
    <property type="match status" value="1"/>
</dbReference>
<keyword evidence="7" id="KW-1185">Reference proteome</keyword>
<protein>
    <submittedName>
        <fullName evidence="6">Transcriptional regulator, TetR family</fullName>
    </submittedName>
</protein>
<evidence type="ECO:0000256" key="1">
    <source>
        <dbReference type="ARBA" id="ARBA00023015"/>
    </source>
</evidence>
<dbReference type="PANTHER" id="PTHR30055:SF148">
    <property type="entry name" value="TETR-FAMILY TRANSCRIPTIONAL REGULATOR"/>
    <property type="match status" value="1"/>
</dbReference>
<name>D3Q7P0_STANL</name>
<evidence type="ECO:0000259" key="5">
    <source>
        <dbReference type="PROSITE" id="PS50977"/>
    </source>
</evidence>
<dbReference type="PANTHER" id="PTHR30055">
    <property type="entry name" value="HTH-TYPE TRANSCRIPTIONAL REGULATOR RUTR"/>
    <property type="match status" value="1"/>
</dbReference>
<keyword evidence="3" id="KW-0804">Transcription</keyword>
<evidence type="ECO:0000256" key="4">
    <source>
        <dbReference type="PROSITE-ProRule" id="PRU00335"/>
    </source>
</evidence>
<dbReference type="PROSITE" id="PS50977">
    <property type="entry name" value="HTH_TETR_2"/>
    <property type="match status" value="1"/>
</dbReference>
<feature type="DNA-binding region" description="H-T-H motif" evidence="4">
    <location>
        <begin position="35"/>
        <end position="54"/>
    </location>
</feature>
<dbReference type="Gene3D" id="1.10.10.60">
    <property type="entry name" value="Homeodomain-like"/>
    <property type="match status" value="1"/>
</dbReference>